<evidence type="ECO:0000313" key="2">
    <source>
        <dbReference type="Proteomes" id="UP000287651"/>
    </source>
</evidence>
<protein>
    <submittedName>
        <fullName evidence="1">Uncharacterized protein</fullName>
    </submittedName>
</protein>
<proteinExistence type="predicted"/>
<dbReference type="EMBL" id="AMZH03022889">
    <property type="protein sequence ID" value="RRT36933.1"/>
    <property type="molecule type" value="Genomic_DNA"/>
</dbReference>
<dbReference type="AlphaFoldDB" id="A0A426XBS2"/>
<organism evidence="1 2">
    <name type="scientific">Ensete ventricosum</name>
    <name type="common">Abyssinian banana</name>
    <name type="synonym">Musa ensete</name>
    <dbReference type="NCBI Taxonomy" id="4639"/>
    <lineage>
        <taxon>Eukaryota</taxon>
        <taxon>Viridiplantae</taxon>
        <taxon>Streptophyta</taxon>
        <taxon>Embryophyta</taxon>
        <taxon>Tracheophyta</taxon>
        <taxon>Spermatophyta</taxon>
        <taxon>Magnoliopsida</taxon>
        <taxon>Liliopsida</taxon>
        <taxon>Zingiberales</taxon>
        <taxon>Musaceae</taxon>
        <taxon>Ensete</taxon>
    </lineage>
</organism>
<name>A0A426XBS2_ENSVE</name>
<sequence length="88" mass="9290">MSISSNTLFTFLSMTFFPTYSFVVVIEATVDATSPRILLNLQSSALGATCPFSSQPLSVAVVELSNSDPPCCFNSPMTESGVGLAELC</sequence>
<accession>A0A426XBS2</accession>
<dbReference type="Proteomes" id="UP000287651">
    <property type="component" value="Unassembled WGS sequence"/>
</dbReference>
<evidence type="ECO:0000313" key="1">
    <source>
        <dbReference type="EMBL" id="RRT36933.1"/>
    </source>
</evidence>
<comment type="caution">
    <text evidence="1">The sequence shown here is derived from an EMBL/GenBank/DDBJ whole genome shotgun (WGS) entry which is preliminary data.</text>
</comment>
<gene>
    <name evidence="1" type="ORF">B296_00036927</name>
</gene>
<reference evidence="1 2" key="1">
    <citation type="journal article" date="2014" name="Agronomy (Basel)">
        <title>A Draft Genome Sequence for Ensete ventricosum, the Drought-Tolerant Tree Against Hunger.</title>
        <authorList>
            <person name="Harrison J."/>
            <person name="Moore K.A."/>
            <person name="Paszkiewicz K."/>
            <person name="Jones T."/>
            <person name="Grant M."/>
            <person name="Ambacheew D."/>
            <person name="Muzemil S."/>
            <person name="Studholme D.J."/>
        </authorList>
    </citation>
    <scope>NUCLEOTIDE SEQUENCE [LARGE SCALE GENOMIC DNA]</scope>
</reference>